<keyword evidence="3 5" id="KW-0012">Acyltransferase</keyword>
<comment type="pathway">
    <text evidence="1 5 6">Protein modification; protein lipoylation via endogenous pathway; protein N(6)-(lipoyl)lysine from octanoyl-[acyl-carrier-protein]: step 1/2.</text>
</comment>
<dbReference type="OrthoDB" id="9787061at2"/>
<dbReference type="UniPathway" id="UPA00538">
    <property type="reaction ID" value="UER00592"/>
</dbReference>
<keyword evidence="12" id="KW-1185">Reference proteome</keyword>
<dbReference type="HAMAP" id="MF_00013">
    <property type="entry name" value="LipB"/>
    <property type="match status" value="1"/>
</dbReference>
<dbReference type="InterPro" id="IPR045864">
    <property type="entry name" value="aa-tRNA-synth_II/BPL/LPL"/>
</dbReference>
<dbReference type="EMBL" id="SZZH01000001">
    <property type="protein sequence ID" value="TKV61141.1"/>
    <property type="molecule type" value="Genomic_DNA"/>
</dbReference>
<accession>A0A4U6QLB9</accession>
<keyword evidence="5" id="KW-0963">Cytoplasm</keyword>
<dbReference type="GO" id="GO:0005737">
    <property type="term" value="C:cytoplasm"/>
    <property type="evidence" value="ECO:0007669"/>
    <property type="project" value="UniProtKB-SubCell"/>
</dbReference>
<dbReference type="Gene3D" id="3.30.930.10">
    <property type="entry name" value="Bira Bifunctional Protein, Domain 2"/>
    <property type="match status" value="1"/>
</dbReference>
<feature type="site" description="Lowers pKa of active site Cys" evidence="5 9">
    <location>
        <position position="142"/>
    </location>
</feature>
<dbReference type="NCBIfam" id="NF010925">
    <property type="entry name" value="PRK14345.1"/>
    <property type="match status" value="1"/>
</dbReference>
<dbReference type="InterPro" id="IPR004143">
    <property type="entry name" value="BPL_LPL_catalytic"/>
</dbReference>
<dbReference type="Pfam" id="PF21948">
    <property type="entry name" value="LplA-B_cat"/>
    <property type="match status" value="1"/>
</dbReference>
<evidence type="ECO:0000313" key="12">
    <source>
        <dbReference type="Proteomes" id="UP000306985"/>
    </source>
</evidence>
<organism evidence="11 12">
    <name type="scientific">Nakamurella flava</name>
    <dbReference type="NCBI Taxonomy" id="2576308"/>
    <lineage>
        <taxon>Bacteria</taxon>
        <taxon>Bacillati</taxon>
        <taxon>Actinomycetota</taxon>
        <taxon>Actinomycetes</taxon>
        <taxon>Nakamurellales</taxon>
        <taxon>Nakamurellaceae</taxon>
        <taxon>Nakamurella</taxon>
    </lineage>
</organism>
<dbReference type="NCBIfam" id="TIGR00214">
    <property type="entry name" value="lipB"/>
    <property type="match status" value="1"/>
</dbReference>
<evidence type="ECO:0000256" key="3">
    <source>
        <dbReference type="ARBA" id="ARBA00023315"/>
    </source>
</evidence>
<feature type="active site" description="Acyl-thioester intermediate" evidence="5 7">
    <location>
        <position position="176"/>
    </location>
</feature>
<dbReference type="PANTHER" id="PTHR10993:SF7">
    <property type="entry name" value="LIPOYLTRANSFERASE 2, MITOCHONDRIAL-RELATED"/>
    <property type="match status" value="1"/>
</dbReference>
<dbReference type="FunFam" id="3.30.930.10:FF:000035">
    <property type="entry name" value="Putative lipoyltransferase 2, mitochondrial"/>
    <property type="match status" value="1"/>
</dbReference>
<evidence type="ECO:0000313" key="11">
    <source>
        <dbReference type="EMBL" id="TKV61141.1"/>
    </source>
</evidence>
<dbReference type="AlphaFoldDB" id="A0A4U6QLB9"/>
<feature type="binding site" evidence="5 8">
    <location>
        <begin position="158"/>
        <end position="160"/>
    </location>
    <ligand>
        <name>substrate</name>
    </ligand>
</feature>
<evidence type="ECO:0000256" key="8">
    <source>
        <dbReference type="PIRSR" id="PIRSR016262-2"/>
    </source>
</evidence>
<feature type="binding site" evidence="5 8">
    <location>
        <begin position="73"/>
        <end position="80"/>
    </location>
    <ligand>
        <name>substrate</name>
    </ligand>
</feature>
<evidence type="ECO:0000259" key="10">
    <source>
        <dbReference type="PROSITE" id="PS51733"/>
    </source>
</evidence>
<dbReference type="GO" id="GO:0033819">
    <property type="term" value="F:lipoyl(octanoyl) transferase activity"/>
    <property type="evidence" value="ECO:0007669"/>
    <property type="project" value="UniProtKB-EC"/>
</dbReference>
<feature type="domain" description="BPL/LPL catalytic" evidence="10">
    <location>
        <begin position="35"/>
        <end position="215"/>
    </location>
</feature>
<evidence type="ECO:0000256" key="6">
    <source>
        <dbReference type="PIRNR" id="PIRNR016262"/>
    </source>
</evidence>
<comment type="subcellular location">
    <subcellularLocation>
        <location evidence="5">Cytoplasm</location>
    </subcellularLocation>
</comment>
<reference evidence="11 12" key="1">
    <citation type="submission" date="2019-05" db="EMBL/GenBank/DDBJ databases">
        <title>Nakamurella sp. N5BH11, whole genome shotgun sequence.</title>
        <authorList>
            <person name="Tuo L."/>
        </authorList>
    </citation>
    <scope>NUCLEOTIDE SEQUENCE [LARGE SCALE GENOMIC DNA]</scope>
    <source>
        <strain evidence="11 12">N5BH11</strain>
    </source>
</reference>
<evidence type="ECO:0000256" key="4">
    <source>
        <dbReference type="ARBA" id="ARBA00024732"/>
    </source>
</evidence>
<evidence type="ECO:0000256" key="5">
    <source>
        <dbReference type="HAMAP-Rule" id="MF_00013"/>
    </source>
</evidence>
<dbReference type="PIRSF" id="PIRSF016262">
    <property type="entry name" value="LPLase"/>
    <property type="match status" value="1"/>
</dbReference>
<dbReference type="InterPro" id="IPR020605">
    <property type="entry name" value="Octanoyltransferase_CS"/>
</dbReference>
<evidence type="ECO:0000256" key="9">
    <source>
        <dbReference type="PIRSR" id="PIRSR016262-3"/>
    </source>
</evidence>
<dbReference type="SUPFAM" id="SSF55681">
    <property type="entry name" value="Class II aaRS and biotin synthetases"/>
    <property type="match status" value="1"/>
</dbReference>
<gene>
    <name evidence="5 11" type="primary">lipB</name>
    <name evidence="11" type="ORF">FDO65_05780</name>
</gene>
<evidence type="ECO:0000256" key="2">
    <source>
        <dbReference type="ARBA" id="ARBA00022679"/>
    </source>
</evidence>
<comment type="miscellaneous">
    <text evidence="5">In the reaction, the free carboxyl group of octanoic acid is attached via an amide linkage to the epsilon-amino group of a specific lysine residue of lipoyl domains of lipoate-dependent enzymes.</text>
</comment>
<comment type="function">
    <text evidence="4 5 6">Catalyzes the transfer of endogenously produced octanoic acid from octanoyl-acyl-carrier-protein onto the lipoyl domains of lipoate-dependent enzymes. Lipoyl-ACP can also act as a substrate although octanoyl-ACP is likely to be the physiological substrate.</text>
</comment>
<dbReference type="PROSITE" id="PS01313">
    <property type="entry name" value="LIPB"/>
    <property type="match status" value="1"/>
</dbReference>
<dbReference type="PANTHER" id="PTHR10993">
    <property type="entry name" value="OCTANOYLTRANSFERASE"/>
    <property type="match status" value="1"/>
</dbReference>
<protein>
    <recommendedName>
        <fullName evidence="5 6">Octanoyltransferase</fullName>
        <ecNumber evidence="5 6">2.3.1.181</ecNumber>
    </recommendedName>
    <alternativeName>
        <fullName evidence="5">Lipoate-protein ligase B</fullName>
    </alternativeName>
    <alternativeName>
        <fullName evidence="5">Lipoyl/octanoyl transferase</fullName>
    </alternativeName>
    <alternativeName>
        <fullName evidence="5">Octanoyl-[acyl-carrier-protein]-protein N-octanoyltransferase</fullName>
    </alternativeName>
</protein>
<feature type="binding site" evidence="5 8">
    <location>
        <begin position="145"/>
        <end position="147"/>
    </location>
    <ligand>
        <name>substrate</name>
    </ligand>
</feature>
<comment type="caution">
    <text evidence="11">The sequence shown here is derived from an EMBL/GenBank/DDBJ whole genome shotgun (WGS) entry which is preliminary data.</text>
</comment>
<evidence type="ECO:0000256" key="1">
    <source>
        <dbReference type="ARBA" id="ARBA00004821"/>
    </source>
</evidence>
<proteinExistence type="inferred from homology"/>
<dbReference type="Proteomes" id="UP000306985">
    <property type="component" value="Unassembled WGS sequence"/>
</dbReference>
<dbReference type="InterPro" id="IPR000544">
    <property type="entry name" value="Octanoyltransferase"/>
</dbReference>
<comment type="similarity">
    <text evidence="5 6">Belongs to the LipB family.</text>
</comment>
<dbReference type="EC" id="2.3.1.181" evidence="5 6"/>
<comment type="catalytic activity">
    <reaction evidence="5 6">
        <text>octanoyl-[ACP] + L-lysyl-[protein] = N(6)-octanoyl-L-lysyl-[protein] + holo-[ACP] + H(+)</text>
        <dbReference type="Rhea" id="RHEA:17665"/>
        <dbReference type="Rhea" id="RHEA-COMP:9636"/>
        <dbReference type="Rhea" id="RHEA-COMP:9685"/>
        <dbReference type="Rhea" id="RHEA-COMP:9752"/>
        <dbReference type="Rhea" id="RHEA-COMP:9928"/>
        <dbReference type="ChEBI" id="CHEBI:15378"/>
        <dbReference type="ChEBI" id="CHEBI:29969"/>
        <dbReference type="ChEBI" id="CHEBI:64479"/>
        <dbReference type="ChEBI" id="CHEBI:78463"/>
        <dbReference type="ChEBI" id="CHEBI:78809"/>
        <dbReference type="EC" id="2.3.1.181"/>
    </reaction>
</comment>
<evidence type="ECO:0000256" key="7">
    <source>
        <dbReference type="PIRSR" id="PIRSR016262-1"/>
    </source>
</evidence>
<name>A0A4U6QLB9_9ACTN</name>
<sequence>MRDVSSPLSVVDAGLVEYTDAWARQRELVAGRLEGTAPDTVLLLEHPAVYTAGKRTKPEDRPTDGTPVVDVDRGGRITWHGPGQLVGYPILRLLEPVDLVGYVRELEQILITACADLGLATRRITGRSGVWVPGDERRPDRKVAAIGVRVARGVTMHGFALNCDPDLTAFDRIVPCGLTDAGVTSLSLELGRTVSVQDARPIVMRRLQEGLNGHIPVVPDDIAPQSERVTATVPGVSWHMEGALQR</sequence>
<dbReference type="GO" id="GO:0009249">
    <property type="term" value="P:protein lipoylation"/>
    <property type="evidence" value="ECO:0007669"/>
    <property type="project" value="InterPro"/>
</dbReference>
<dbReference type="CDD" id="cd16444">
    <property type="entry name" value="LipB"/>
    <property type="match status" value="1"/>
</dbReference>
<keyword evidence="2 5" id="KW-0808">Transferase</keyword>
<dbReference type="PROSITE" id="PS51733">
    <property type="entry name" value="BPL_LPL_CATALYTIC"/>
    <property type="match status" value="1"/>
</dbReference>